<sequence>MKVGKEIFIRMFFFYRYYFLMMKYL</sequence>
<name>A0A1I7WA52_HETBA</name>
<dbReference type="WBParaSite" id="Hba_01554">
    <property type="protein sequence ID" value="Hba_01554"/>
    <property type="gene ID" value="Hba_01554"/>
</dbReference>
<reference evidence="2" key="1">
    <citation type="submission" date="2016-11" db="UniProtKB">
        <authorList>
            <consortium name="WormBaseParasite"/>
        </authorList>
    </citation>
    <scope>IDENTIFICATION</scope>
</reference>
<dbReference type="Proteomes" id="UP000095283">
    <property type="component" value="Unplaced"/>
</dbReference>
<proteinExistence type="predicted"/>
<protein>
    <submittedName>
        <fullName evidence="2">Uncharacterized protein</fullName>
    </submittedName>
</protein>
<organism evidence="1 2">
    <name type="scientific">Heterorhabditis bacteriophora</name>
    <name type="common">Entomopathogenic nematode worm</name>
    <dbReference type="NCBI Taxonomy" id="37862"/>
    <lineage>
        <taxon>Eukaryota</taxon>
        <taxon>Metazoa</taxon>
        <taxon>Ecdysozoa</taxon>
        <taxon>Nematoda</taxon>
        <taxon>Chromadorea</taxon>
        <taxon>Rhabditida</taxon>
        <taxon>Rhabditina</taxon>
        <taxon>Rhabditomorpha</taxon>
        <taxon>Strongyloidea</taxon>
        <taxon>Heterorhabditidae</taxon>
        <taxon>Heterorhabditis</taxon>
    </lineage>
</organism>
<evidence type="ECO:0000313" key="2">
    <source>
        <dbReference type="WBParaSite" id="Hba_01554"/>
    </source>
</evidence>
<accession>A0A1I7WA52</accession>
<evidence type="ECO:0000313" key="1">
    <source>
        <dbReference type="Proteomes" id="UP000095283"/>
    </source>
</evidence>
<dbReference type="AlphaFoldDB" id="A0A1I7WA52"/>
<keyword evidence="1" id="KW-1185">Reference proteome</keyword>